<dbReference type="Gene3D" id="1.20.910.10">
    <property type="entry name" value="Heme oxygenase-like"/>
    <property type="match status" value="1"/>
</dbReference>
<keyword evidence="4" id="KW-1185">Reference proteome</keyword>
<dbReference type="InterPro" id="IPR020845">
    <property type="entry name" value="AMP-binding_CS"/>
</dbReference>
<keyword evidence="1" id="KW-0436">Ligase</keyword>
<sequence>MSGKLLAALGAHAAAGRANPAFVGPDGEIGWGEAQAIVAATVARLPADGIHPGRPLGLLLDHEPASALLLVALLEAGVPVIPLPPFFTPAQREAALANAGAALLVIGCRLEAGAVRVIAQPLDHRPVALPEGTAVVSFSSGSTGEPKGVCLSADHLVAMADHVCDFLGRELAGRHLPVLPFGILLEQVAGLFASILAGGTTIALPGRAIGLADPLRPDPAALLRAIAGQQATSLILVPEYLSLLVGAMEASGVKLPALTLVAVGGARTPEPLLCRARALGLPVRQGYGMTEAGSVITLEDSTDGPVGSVGRPIGAHGLSLADDGEIVIDGPLFLGLVGQMRPPGPFATGDLGEIDADGRLRILGRKSNLIVTSLGRNIAPEWVEGLLLAEADIARALVRSDGGAGLEALLVPARPDSDVTAALARVNLALPAYARVGAHRLVPPFTPMNGLLTGNGRLRRVAIEQSFPRENDVTDFFDRLVAETRDAQARFAMTPQLIAGLTGRISRTDYIAYLTQAYHHVRHTVPLMEEARKGLAARGDTMLVEALDDYIEEETGHEEWILNDIAAAGGDRAAAAASAPAPATRQMVDHAYQVIRGGNPAAFFGMVFVLEGTSIAMASNGAAAVERNLGLPKKAFTYLNSHGALDQDHMVFFQGLMNRIENPADQAAIIAMARDMFGLFGGIFASIELEGLPHAA</sequence>
<dbReference type="Gene3D" id="3.40.50.12780">
    <property type="entry name" value="N-terminal domain of ligase-like"/>
    <property type="match status" value="1"/>
</dbReference>
<dbReference type="InterPro" id="IPR000873">
    <property type="entry name" value="AMP-dep_synth/lig_dom"/>
</dbReference>
<dbReference type="PROSITE" id="PS00455">
    <property type="entry name" value="AMP_BINDING"/>
    <property type="match status" value="1"/>
</dbReference>
<gene>
    <name evidence="3" type="ORF">GCM10007925_00620</name>
</gene>
<accession>A0ABQ5Z4Q9</accession>
<evidence type="ECO:0000313" key="4">
    <source>
        <dbReference type="Proteomes" id="UP001156703"/>
    </source>
</evidence>
<organism evidence="3 4">
    <name type="scientific">Sphingomonas astaxanthinifaciens DSM 22298</name>
    <dbReference type="NCBI Taxonomy" id="1123267"/>
    <lineage>
        <taxon>Bacteria</taxon>
        <taxon>Pseudomonadati</taxon>
        <taxon>Pseudomonadota</taxon>
        <taxon>Alphaproteobacteria</taxon>
        <taxon>Sphingomonadales</taxon>
        <taxon>Sphingomonadaceae</taxon>
        <taxon>Sphingomonas</taxon>
    </lineage>
</organism>
<protein>
    <recommendedName>
        <fullName evidence="2">AMP-dependent synthetase/ligase domain-containing protein</fullName>
    </recommendedName>
</protein>
<evidence type="ECO:0000259" key="2">
    <source>
        <dbReference type="Pfam" id="PF00501"/>
    </source>
</evidence>
<dbReference type="PANTHER" id="PTHR43767:SF8">
    <property type="entry name" value="LONG-CHAIN-FATTY-ACID--COA LIGASE"/>
    <property type="match status" value="1"/>
</dbReference>
<dbReference type="PANTHER" id="PTHR43767">
    <property type="entry name" value="LONG-CHAIN-FATTY-ACID--COA LIGASE"/>
    <property type="match status" value="1"/>
</dbReference>
<feature type="domain" description="AMP-dependent synthetase/ligase" evidence="2">
    <location>
        <begin position="13"/>
        <end position="329"/>
    </location>
</feature>
<dbReference type="InterPro" id="IPR016084">
    <property type="entry name" value="Haem_Oase-like_multi-hlx"/>
</dbReference>
<dbReference type="InterPro" id="IPR042099">
    <property type="entry name" value="ANL_N_sf"/>
</dbReference>
<comment type="caution">
    <text evidence="3">The sequence shown here is derived from an EMBL/GenBank/DDBJ whole genome shotgun (WGS) entry which is preliminary data.</text>
</comment>
<evidence type="ECO:0000313" key="3">
    <source>
        <dbReference type="EMBL" id="GLR46351.1"/>
    </source>
</evidence>
<dbReference type="RefSeq" id="WP_037504355.1">
    <property type="nucleotide sequence ID" value="NZ_BSOO01000001.1"/>
</dbReference>
<dbReference type="SUPFAM" id="SSF56801">
    <property type="entry name" value="Acetyl-CoA synthetase-like"/>
    <property type="match status" value="1"/>
</dbReference>
<dbReference type="InterPro" id="IPR050237">
    <property type="entry name" value="ATP-dep_AMP-bd_enzyme"/>
</dbReference>
<dbReference type="Pfam" id="PF14518">
    <property type="entry name" value="Haem_oxygenas_2"/>
    <property type="match status" value="1"/>
</dbReference>
<proteinExistence type="predicted"/>
<dbReference type="EMBL" id="BSOO01000001">
    <property type="protein sequence ID" value="GLR46351.1"/>
    <property type="molecule type" value="Genomic_DNA"/>
</dbReference>
<dbReference type="SMART" id="SM01236">
    <property type="entry name" value="Haem_oxygenase_2"/>
    <property type="match status" value="1"/>
</dbReference>
<dbReference type="SUPFAM" id="SSF48613">
    <property type="entry name" value="Heme oxygenase-like"/>
    <property type="match status" value="1"/>
</dbReference>
<reference evidence="4" key="1">
    <citation type="journal article" date="2019" name="Int. J. Syst. Evol. Microbiol.">
        <title>The Global Catalogue of Microorganisms (GCM) 10K type strain sequencing project: providing services to taxonomists for standard genome sequencing and annotation.</title>
        <authorList>
            <consortium name="The Broad Institute Genomics Platform"/>
            <consortium name="The Broad Institute Genome Sequencing Center for Infectious Disease"/>
            <person name="Wu L."/>
            <person name="Ma J."/>
        </authorList>
    </citation>
    <scope>NUCLEOTIDE SEQUENCE [LARGE SCALE GENOMIC DNA]</scope>
    <source>
        <strain evidence="4">NBRC 102146</strain>
    </source>
</reference>
<evidence type="ECO:0000256" key="1">
    <source>
        <dbReference type="ARBA" id="ARBA00022598"/>
    </source>
</evidence>
<dbReference type="Pfam" id="PF00501">
    <property type="entry name" value="AMP-binding"/>
    <property type="match status" value="1"/>
</dbReference>
<dbReference type="Proteomes" id="UP001156703">
    <property type="component" value="Unassembled WGS sequence"/>
</dbReference>
<name>A0ABQ5Z4Q9_9SPHN</name>